<accession>A0A2J0LMS5</accession>
<dbReference type="AlphaFoldDB" id="A0A2J0LMS5"/>
<sequence>MLYLVAGLIVMEKNCVICNKIFTPTKYRPQAQEVCSDPVCQHKRQLENMKRWRRNNPHYFRQDEIRGVYWRELYRRRIRRWRKEHPEYFKKYRDRYKAQHREYMREYMRRYRNVKKRMLQQAEPQPPISDILS</sequence>
<name>A0A2J0LMS5_9BACT</name>
<dbReference type="Proteomes" id="UP000231267">
    <property type="component" value="Unassembled WGS sequence"/>
</dbReference>
<organism evidence="1 2">
    <name type="scientific">Candidatus Taenaricola geysiri</name>
    <dbReference type="NCBI Taxonomy" id="1974752"/>
    <lineage>
        <taxon>Bacteria</taxon>
        <taxon>Pseudomonadati</taxon>
        <taxon>Candidatus Omnitrophota</taxon>
        <taxon>Candidatus Taenaricola</taxon>
    </lineage>
</organism>
<gene>
    <name evidence="1" type="ORF">COW11_05670</name>
</gene>
<protein>
    <submittedName>
        <fullName evidence="1">Uncharacterized protein</fullName>
    </submittedName>
</protein>
<dbReference type="EMBL" id="PFGP01000125">
    <property type="protein sequence ID" value="PIW66016.1"/>
    <property type="molecule type" value="Genomic_DNA"/>
</dbReference>
<evidence type="ECO:0000313" key="1">
    <source>
        <dbReference type="EMBL" id="PIW66016.1"/>
    </source>
</evidence>
<evidence type="ECO:0000313" key="2">
    <source>
        <dbReference type="Proteomes" id="UP000231267"/>
    </source>
</evidence>
<comment type="caution">
    <text evidence="1">The sequence shown here is derived from an EMBL/GenBank/DDBJ whole genome shotgun (WGS) entry which is preliminary data.</text>
</comment>
<proteinExistence type="predicted"/>
<reference evidence="1 2" key="1">
    <citation type="submission" date="2017-09" db="EMBL/GenBank/DDBJ databases">
        <title>Depth-based differentiation of microbial function through sediment-hosted aquifers and enrichment of novel symbionts in the deep terrestrial subsurface.</title>
        <authorList>
            <person name="Probst A.J."/>
            <person name="Ladd B."/>
            <person name="Jarett J.K."/>
            <person name="Geller-Mcgrath D.E."/>
            <person name="Sieber C.M."/>
            <person name="Emerson J.B."/>
            <person name="Anantharaman K."/>
            <person name="Thomas B.C."/>
            <person name="Malmstrom R."/>
            <person name="Stieglmeier M."/>
            <person name="Klingl A."/>
            <person name="Woyke T."/>
            <person name="Ryan C.M."/>
            <person name="Banfield J.F."/>
        </authorList>
    </citation>
    <scope>NUCLEOTIDE SEQUENCE [LARGE SCALE GENOMIC DNA]</scope>
    <source>
        <strain evidence="1">CG12_big_fil_rev_8_21_14_0_65_43_15</strain>
    </source>
</reference>